<dbReference type="Proteomes" id="UP000886689">
    <property type="component" value="Unassembled WGS sequence"/>
</dbReference>
<reference evidence="2" key="1">
    <citation type="submission" date="2020-10" db="EMBL/GenBank/DDBJ databases">
        <title>Connecting structure to function with the recovery of over 1000 high-quality activated sludge metagenome-assembled genomes encoding full-length rRNA genes using long-read sequencing.</title>
        <authorList>
            <person name="Singleton C.M."/>
            <person name="Petriglieri F."/>
            <person name="Kristensen J.M."/>
            <person name="Kirkegaard R.H."/>
            <person name="Michaelsen T.Y."/>
            <person name="Andersen M.H."/>
            <person name="Karst S.M."/>
            <person name="Dueholm M.S."/>
            <person name="Nielsen P.H."/>
            <person name="Albertsen M."/>
        </authorList>
    </citation>
    <scope>NUCLEOTIDE SEQUENCE</scope>
    <source>
        <strain evidence="2">Hirt_18-Q3-R61-65_BATAC.395</strain>
    </source>
</reference>
<dbReference type="AlphaFoldDB" id="A0A9D7K0D0"/>
<feature type="chain" id="PRO_5038701953" evidence="1">
    <location>
        <begin position="26"/>
        <end position="148"/>
    </location>
</feature>
<evidence type="ECO:0000313" key="2">
    <source>
        <dbReference type="EMBL" id="MBK8524080.1"/>
    </source>
</evidence>
<evidence type="ECO:0000256" key="1">
    <source>
        <dbReference type="SAM" id="SignalP"/>
    </source>
</evidence>
<accession>A0A9D7K0D0</accession>
<dbReference type="Pfam" id="PF09619">
    <property type="entry name" value="YscW"/>
    <property type="match status" value="1"/>
</dbReference>
<dbReference type="PANTHER" id="PTHR38013">
    <property type="entry name" value="GLYCOPROTEIN/POLYSACCHARIDE METABOLISM"/>
    <property type="match status" value="1"/>
</dbReference>
<keyword evidence="2" id="KW-0449">Lipoprotein</keyword>
<organism evidence="2 3">
    <name type="scientific">Candidatus Proximibacter danicus</name>
    <dbReference type="NCBI Taxonomy" id="2954365"/>
    <lineage>
        <taxon>Bacteria</taxon>
        <taxon>Pseudomonadati</taxon>
        <taxon>Pseudomonadota</taxon>
        <taxon>Betaproteobacteria</taxon>
        <taxon>Candidatus Proximibacter</taxon>
    </lineage>
</organism>
<dbReference type="InterPro" id="IPR053196">
    <property type="entry name" value="Lipoprotein_YbaY-like"/>
</dbReference>
<dbReference type="EMBL" id="JADJUC010000006">
    <property type="protein sequence ID" value="MBK8524080.1"/>
    <property type="molecule type" value="Genomic_DNA"/>
</dbReference>
<keyword evidence="1" id="KW-0732">Signal</keyword>
<sequence length="148" mass="15553">MINRLSMIAASAALSLTLALPGAHAAEKKPAEPMTIPAIISGTIAYRERMALPPGSEAIVQLLDTSRADAPAIVIAEQRLTITGQVPVSYQVDYDAVNINPRNNYTVSARIVNGGKLLFVSDTGIPAITRGSPGHVDLVLKKAASPQK</sequence>
<dbReference type="PANTHER" id="PTHR38013:SF1">
    <property type="entry name" value="GLYCOPROTEIN_POLYSACCHARIDE METABOLISM"/>
    <property type="match status" value="1"/>
</dbReference>
<proteinExistence type="predicted"/>
<evidence type="ECO:0000313" key="3">
    <source>
        <dbReference type="Proteomes" id="UP000886689"/>
    </source>
</evidence>
<name>A0A9D7K0D0_9PROT</name>
<dbReference type="InterPro" id="IPR039366">
    <property type="entry name" value="Pilotin"/>
</dbReference>
<gene>
    <name evidence="2" type="ORF">IPL58_08075</name>
</gene>
<protein>
    <submittedName>
        <fullName evidence="2">YbaY family lipoprotein</fullName>
    </submittedName>
</protein>
<comment type="caution">
    <text evidence="2">The sequence shown here is derived from an EMBL/GenBank/DDBJ whole genome shotgun (WGS) entry which is preliminary data.</text>
</comment>
<feature type="signal peptide" evidence="1">
    <location>
        <begin position="1"/>
        <end position="25"/>
    </location>
</feature>